<evidence type="ECO:0000256" key="4">
    <source>
        <dbReference type="ARBA" id="ARBA00023242"/>
    </source>
</evidence>
<reference evidence="6 7" key="1">
    <citation type="submission" date="2014-02" db="EMBL/GenBank/DDBJ databases">
        <title>Single nucleus genome sequencing reveals high similarity among nuclei of an endomycorrhizal fungus.</title>
        <authorList>
            <person name="Lin K."/>
            <person name="Geurts R."/>
            <person name="Zhang Z."/>
            <person name="Limpens E."/>
            <person name="Saunders D.G."/>
            <person name="Mu D."/>
            <person name="Pang E."/>
            <person name="Cao H."/>
            <person name="Cha H."/>
            <person name="Lin T."/>
            <person name="Zhou Q."/>
            <person name="Shang Y."/>
            <person name="Li Y."/>
            <person name="Ivanov S."/>
            <person name="Sharma T."/>
            <person name="Velzen R.V."/>
            <person name="Ruijter N.D."/>
            <person name="Aanen D.K."/>
            <person name="Win J."/>
            <person name="Kamoun S."/>
            <person name="Bisseling T."/>
            <person name="Huang S."/>
        </authorList>
    </citation>
    <scope>NUCLEOTIDE SEQUENCE [LARGE SCALE GENOMIC DNA]</scope>
    <source>
        <strain evidence="7">DAOM197198w</strain>
    </source>
</reference>
<keyword evidence="2" id="KW-0863">Zinc-finger</keyword>
<dbReference type="SUPFAM" id="SSF46942">
    <property type="entry name" value="Elongation factor TFIIS domain 2"/>
    <property type="match status" value="1"/>
</dbReference>
<evidence type="ECO:0000313" key="7">
    <source>
        <dbReference type="Proteomes" id="UP000022910"/>
    </source>
</evidence>
<organism evidence="6 7">
    <name type="scientific">Rhizophagus irregularis (strain DAOM 197198w)</name>
    <name type="common">Glomus intraradices</name>
    <dbReference type="NCBI Taxonomy" id="1432141"/>
    <lineage>
        <taxon>Eukaryota</taxon>
        <taxon>Fungi</taxon>
        <taxon>Fungi incertae sedis</taxon>
        <taxon>Mucoromycota</taxon>
        <taxon>Glomeromycotina</taxon>
        <taxon>Glomeromycetes</taxon>
        <taxon>Glomerales</taxon>
        <taxon>Glomeraceae</taxon>
        <taxon>Rhizophagus</taxon>
    </lineage>
</organism>
<dbReference type="PANTHER" id="PTHR11477:SF0">
    <property type="entry name" value="IP08861P-RELATED"/>
    <property type="match status" value="1"/>
</dbReference>
<evidence type="ECO:0000256" key="2">
    <source>
        <dbReference type="ARBA" id="ARBA00022771"/>
    </source>
</evidence>
<dbReference type="OrthoDB" id="44867at2759"/>
<name>A0A015KE97_RHIIW</name>
<dbReference type="InterPro" id="IPR036575">
    <property type="entry name" value="TFIIS_cen_dom_sf"/>
</dbReference>
<dbReference type="PANTHER" id="PTHR11477">
    <property type="entry name" value="TRANSCRIPTION FACTOR S-II ZINC FINGER DOMAIN-CONTAINING PROTEIN"/>
    <property type="match status" value="1"/>
</dbReference>
<dbReference type="GO" id="GO:0006351">
    <property type="term" value="P:DNA-templated transcription"/>
    <property type="evidence" value="ECO:0007669"/>
    <property type="project" value="InterPro"/>
</dbReference>
<sequence length="199" mass="22727">MPRRISKKQVKQEIYFKPVRKSTSTVADCQPALTITGPDLPIKYLYTGNGLKLFYQSLLDACNERDNEITRLNMAELAKKIEESIFTNTGSSPYDVKYKTCCRSKLWNLRDKRNSEFVNKVISGTIKAEDVYKLTGDEMLSHEKYYQKQSEIRRMVENCVRYESDLVPMKLESDGSLSSCMSGGSGGTVWVSRNMLDKS</sequence>
<gene>
    <name evidence="6" type="ORF">RirG_019200</name>
</gene>
<dbReference type="EMBL" id="JEMT01009851">
    <property type="protein sequence ID" value="EXX77950.1"/>
    <property type="molecule type" value="Genomic_DNA"/>
</dbReference>
<keyword evidence="1" id="KW-0479">Metal-binding</keyword>
<keyword evidence="4" id="KW-0539">Nucleus</keyword>
<dbReference type="SMART" id="SM00510">
    <property type="entry name" value="TFS2M"/>
    <property type="match status" value="1"/>
</dbReference>
<accession>A0A015KE97</accession>
<dbReference type="PROSITE" id="PS51321">
    <property type="entry name" value="TFIIS_CENTRAL"/>
    <property type="match status" value="1"/>
</dbReference>
<keyword evidence="3" id="KW-0862">Zinc</keyword>
<feature type="domain" description="TFIIS central" evidence="5">
    <location>
        <begin position="46"/>
        <end position="167"/>
    </location>
</feature>
<proteinExistence type="predicted"/>
<evidence type="ECO:0000259" key="5">
    <source>
        <dbReference type="PROSITE" id="PS51321"/>
    </source>
</evidence>
<dbReference type="AlphaFoldDB" id="A0A015KE97"/>
<keyword evidence="7" id="KW-1185">Reference proteome</keyword>
<dbReference type="GO" id="GO:0005634">
    <property type="term" value="C:nucleus"/>
    <property type="evidence" value="ECO:0007669"/>
    <property type="project" value="TreeGrafter"/>
</dbReference>
<comment type="caution">
    <text evidence="6">The sequence shown here is derived from an EMBL/GenBank/DDBJ whole genome shotgun (WGS) entry which is preliminary data.</text>
</comment>
<evidence type="ECO:0000256" key="3">
    <source>
        <dbReference type="ARBA" id="ARBA00022833"/>
    </source>
</evidence>
<dbReference type="SMR" id="A0A015KE97"/>
<evidence type="ECO:0000313" key="6">
    <source>
        <dbReference type="EMBL" id="EXX77950.1"/>
    </source>
</evidence>
<dbReference type="HOGENOM" id="CLU_1372867_0_0_1"/>
<evidence type="ECO:0000256" key="1">
    <source>
        <dbReference type="ARBA" id="ARBA00022723"/>
    </source>
</evidence>
<dbReference type="Gene3D" id="1.10.472.30">
    <property type="entry name" value="Transcription elongation factor S-II, central domain"/>
    <property type="match status" value="1"/>
</dbReference>
<dbReference type="GO" id="GO:0008270">
    <property type="term" value="F:zinc ion binding"/>
    <property type="evidence" value="ECO:0007669"/>
    <property type="project" value="UniProtKB-KW"/>
</dbReference>
<dbReference type="Proteomes" id="UP000022910">
    <property type="component" value="Unassembled WGS sequence"/>
</dbReference>
<dbReference type="STRING" id="1432141.A0A015KE97"/>
<protein>
    <recommendedName>
        <fullName evidence="5">TFIIS central domain-containing protein</fullName>
    </recommendedName>
</protein>
<dbReference type="Pfam" id="PF07500">
    <property type="entry name" value="TFIIS_M"/>
    <property type="match status" value="1"/>
</dbReference>
<dbReference type="InterPro" id="IPR003618">
    <property type="entry name" value="TFIIS_cen_dom"/>
</dbReference>